<evidence type="ECO:0000313" key="3">
    <source>
        <dbReference type="Proteomes" id="UP000003022"/>
    </source>
</evidence>
<keyword evidence="3" id="KW-1185">Reference proteome</keyword>
<reference evidence="2 3" key="1">
    <citation type="journal article" date="2011" name="J. Bacteriol.">
        <title>Draft genome sequence of the marine bacterium Streptomyces griseoaurantiacus M045, which produces novel manumycin-type antibiotics with a pABA core component.</title>
        <authorList>
            <person name="Li F."/>
            <person name="Jiang P."/>
            <person name="Zheng H."/>
            <person name="Wang S."/>
            <person name="Zhao G."/>
            <person name="Qin S."/>
            <person name="Liu Z."/>
        </authorList>
    </citation>
    <scope>NUCLEOTIDE SEQUENCE [LARGE SCALE GENOMIC DNA]</scope>
    <source>
        <strain evidence="2 3">M045</strain>
    </source>
</reference>
<dbReference type="AlphaFoldDB" id="F3NFX3"/>
<protein>
    <submittedName>
        <fullName evidence="2">Uncharacterized protein</fullName>
    </submittedName>
</protein>
<evidence type="ECO:0000313" key="2">
    <source>
        <dbReference type="EMBL" id="EGG47675.1"/>
    </source>
</evidence>
<feature type="region of interest" description="Disordered" evidence="1">
    <location>
        <begin position="1"/>
        <end position="50"/>
    </location>
</feature>
<sequence length="50" mass="5088">MRAEGPHPRNPADGARPRGAGNRASDHDPPAPAHAPDPRPPPAEVGTPAP</sequence>
<dbReference type="EMBL" id="AEYX01000030">
    <property type="protein sequence ID" value="EGG47675.1"/>
    <property type="molecule type" value="Genomic_DNA"/>
</dbReference>
<dbReference type="STRING" id="996637.SGM_2037"/>
<evidence type="ECO:0000256" key="1">
    <source>
        <dbReference type="SAM" id="MobiDB-lite"/>
    </source>
</evidence>
<dbReference type="Proteomes" id="UP000003022">
    <property type="component" value="Unassembled WGS sequence"/>
</dbReference>
<feature type="compositionally biased region" description="Pro residues" evidence="1">
    <location>
        <begin position="30"/>
        <end position="50"/>
    </location>
</feature>
<proteinExistence type="predicted"/>
<organism evidence="2 3">
    <name type="scientific">Streptomyces griseoaurantiacus M045</name>
    <dbReference type="NCBI Taxonomy" id="996637"/>
    <lineage>
        <taxon>Bacteria</taxon>
        <taxon>Bacillati</taxon>
        <taxon>Actinomycetota</taxon>
        <taxon>Actinomycetes</taxon>
        <taxon>Kitasatosporales</taxon>
        <taxon>Streptomycetaceae</taxon>
        <taxon>Streptomyces</taxon>
        <taxon>Streptomyces aurantiacus group</taxon>
    </lineage>
</organism>
<accession>F3NFX3</accession>
<comment type="caution">
    <text evidence="2">The sequence shown here is derived from an EMBL/GenBank/DDBJ whole genome shotgun (WGS) entry which is preliminary data.</text>
</comment>
<gene>
    <name evidence="2" type="ORF">SGM_2037</name>
</gene>
<name>F3NFX3_9ACTN</name>